<dbReference type="InterPro" id="IPR045864">
    <property type="entry name" value="aa-tRNA-synth_II/BPL/LPL"/>
</dbReference>
<name>A0AAW0GPM2_9APHY</name>
<keyword evidence="3" id="KW-0547">Nucleotide-binding</keyword>
<keyword evidence="10" id="KW-0175">Coiled coil</keyword>
<feature type="binding site" evidence="9">
    <location>
        <begin position="331"/>
        <end position="334"/>
    </location>
    <ligand>
        <name>ATP</name>
        <dbReference type="ChEBI" id="CHEBI:30616"/>
    </ligand>
</feature>
<evidence type="ECO:0000256" key="10">
    <source>
        <dbReference type="SAM" id="Coils"/>
    </source>
</evidence>
<dbReference type="Proteomes" id="UP001385951">
    <property type="component" value="Unassembled WGS sequence"/>
</dbReference>
<dbReference type="InterPro" id="IPR002314">
    <property type="entry name" value="aa-tRNA-synt_IIb"/>
</dbReference>
<dbReference type="Gene3D" id="3.30.930.10">
    <property type="entry name" value="Bira Bifunctional Protein, Domain 2"/>
    <property type="match status" value="1"/>
</dbReference>
<feature type="binding site" evidence="8">
    <location>
        <position position="315"/>
    </location>
    <ligand>
        <name>L-serine</name>
        <dbReference type="ChEBI" id="CHEBI:33384"/>
    </ligand>
</feature>
<feature type="domain" description="Aminoacyl-transfer RNA synthetases class-II family profile" evidence="11">
    <location>
        <begin position="186"/>
        <end position="478"/>
    </location>
</feature>
<evidence type="ECO:0000256" key="1">
    <source>
        <dbReference type="ARBA" id="ARBA00012840"/>
    </source>
</evidence>
<evidence type="ECO:0000256" key="9">
    <source>
        <dbReference type="PIRSR" id="PIRSR001529-2"/>
    </source>
</evidence>
<sequence length="492" mass="55040">MSTVTVATYARIFRHRFHSTQQGWNYVARRAKSDVASTSGTNLPKPRLNYREISDNVVYKSHNAFNRKAAVPVGAIQNIERLYSLQKQLSQTLNAKRNERSLVGARISRTAKDPEAKKVILEEARALKEEISALETRLENVDEELFGLTLAVPNDTHPDVPIGPESTATILSQHGPEPMLKSEKRDHVDIAKALDLVDFQAGATVSGTSWYYLVNEGAQLEMALVNYALDIATKHGFKFVTVPDVVRADIAHRCGFQPRDQAEQTYRLVNTGTPNAPTPELVLAGTAEIPLAGMFANKIYTEMPVKVVGLGRAFRAEAGARGADTRGLYRVHQFTKLELFALTAAEMSNEMMEEIRRIQVEIFEGLNLPFRVLDMPTEELGASAYRKYDMEAWMPGRGSWGEISSTSNCTDYQSRRMHIRYRRQIDDPKQPTEIVFAHTLNGTAAAVPRLIVALLENGARFNDEGRVVGIDLPMSLKPYWIGGNPRDIIRWV</sequence>
<dbReference type="Pfam" id="PF02403">
    <property type="entry name" value="Seryl_tRNA_N"/>
    <property type="match status" value="1"/>
</dbReference>
<feature type="site" description="Important for serine binding" evidence="8">
    <location>
        <position position="443"/>
    </location>
</feature>
<reference evidence="12 13" key="1">
    <citation type="submission" date="2022-09" db="EMBL/GenBank/DDBJ databases">
        <authorList>
            <person name="Palmer J.M."/>
        </authorList>
    </citation>
    <scope>NUCLEOTIDE SEQUENCE [LARGE SCALE GENOMIC DNA]</scope>
    <source>
        <strain evidence="12 13">DSM 7382</strain>
    </source>
</reference>
<evidence type="ECO:0000256" key="5">
    <source>
        <dbReference type="ARBA" id="ARBA00023146"/>
    </source>
</evidence>
<dbReference type="InterPro" id="IPR006195">
    <property type="entry name" value="aa-tRNA-synth_II"/>
</dbReference>
<evidence type="ECO:0000256" key="4">
    <source>
        <dbReference type="ARBA" id="ARBA00022840"/>
    </source>
</evidence>
<keyword evidence="5" id="KW-0030">Aminoacyl-tRNA synthetase</keyword>
<evidence type="ECO:0000256" key="6">
    <source>
        <dbReference type="ARBA" id="ARBA00031113"/>
    </source>
</evidence>
<keyword evidence="13" id="KW-1185">Reference proteome</keyword>
<dbReference type="InterPro" id="IPR042103">
    <property type="entry name" value="SerRS_1_N_sf"/>
</dbReference>
<dbReference type="GO" id="GO:0006434">
    <property type="term" value="P:seryl-tRNA aminoacylation"/>
    <property type="evidence" value="ECO:0007669"/>
    <property type="project" value="InterPro"/>
</dbReference>
<organism evidence="12 13">
    <name type="scientific">Cerrena zonata</name>
    <dbReference type="NCBI Taxonomy" id="2478898"/>
    <lineage>
        <taxon>Eukaryota</taxon>
        <taxon>Fungi</taxon>
        <taxon>Dikarya</taxon>
        <taxon>Basidiomycota</taxon>
        <taxon>Agaricomycotina</taxon>
        <taxon>Agaricomycetes</taxon>
        <taxon>Polyporales</taxon>
        <taxon>Cerrenaceae</taxon>
        <taxon>Cerrena</taxon>
    </lineage>
</organism>
<evidence type="ECO:0000256" key="3">
    <source>
        <dbReference type="ARBA" id="ARBA00022741"/>
    </source>
</evidence>
<evidence type="ECO:0000259" key="11">
    <source>
        <dbReference type="PROSITE" id="PS50862"/>
    </source>
</evidence>
<dbReference type="EMBL" id="JASBNA010000002">
    <property type="protein sequence ID" value="KAK7695348.1"/>
    <property type="molecule type" value="Genomic_DNA"/>
</dbReference>
<dbReference type="InterPro" id="IPR002317">
    <property type="entry name" value="Ser-tRNA-ligase_type_1"/>
</dbReference>
<evidence type="ECO:0000256" key="7">
    <source>
        <dbReference type="ARBA" id="ARBA00034892"/>
    </source>
</evidence>
<dbReference type="PRINTS" id="PR00981">
    <property type="entry name" value="TRNASYNTHSER"/>
</dbReference>
<feature type="binding site" evidence="8">
    <location>
        <position position="441"/>
    </location>
    <ligand>
        <name>L-serine</name>
        <dbReference type="ChEBI" id="CHEBI:33384"/>
    </ligand>
</feature>
<comment type="caution">
    <text evidence="12">The sequence shown here is derived from an EMBL/GenBank/DDBJ whole genome shotgun (WGS) entry which is preliminary data.</text>
</comment>
<feature type="binding site" evidence="8">
    <location>
        <position position="338"/>
    </location>
    <ligand>
        <name>L-serine</name>
        <dbReference type="ChEBI" id="CHEBI:33384"/>
    </ligand>
</feature>
<feature type="coiled-coil region" evidence="10">
    <location>
        <begin position="117"/>
        <end position="144"/>
    </location>
</feature>
<evidence type="ECO:0000256" key="8">
    <source>
        <dbReference type="PIRSR" id="PIRSR001529-1"/>
    </source>
</evidence>
<dbReference type="InterPro" id="IPR010978">
    <property type="entry name" value="tRNA-bd_arm"/>
</dbReference>
<evidence type="ECO:0000313" key="12">
    <source>
        <dbReference type="EMBL" id="KAK7695348.1"/>
    </source>
</evidence>
<gene>
    <name evidence="12" type="ORF">QCA50_002540</name>
</gene>
<dbReference type="PROSITE" id="PS50862">
    <property type="entry name" value="AA_TRNA_LIGASE_II"/>
    <property type="match status" value="1"/>
</dbReference>
<dbReference type="AlphaFoldDB" id="A0AAW0GPM2"/>
<dbReference type="SUPFAM" id="SSF46589">
    <property type="entry name" value="tRNA-binding arm"/>
    <property type="match status" value="1"/>
</dbReference>
<dbReference type="PANTHER" id="PTHR11778">
    <property type="entry name" value="SERYL-TRNA SYNTHETASE"/>
    <property type="match status" value="1"/>
</dbReference>
<dbReference type="NCBIfam" id="TIGR00414">
    <property type="entry name" value="serS"/>
    <property type="match status" value="1"/>
</dbReference>
<dbReference type="GO" id="GO:0005524">
    <property type="term" value="F:ATP binding"/>
    <property type="evidence" value="ECO:0007669"/>
    <property type="project" value="UniProtKB-KW"/>
</dbReference>
<feature type="binding site" evidence="9">
    <location>
        <begin position="402"/>
        <end position="405"/>
    </location>
    <ligand>
        <name>ATP</name>
        <dbReference type="ChEBI" id="CHEBI:30616"/>
    </ligand>
</feature>
<accession>A0AAW0GPM2</accession>
<dbReference type="PIRSF" id="PIRSF001529">
    <property type="entry name" value="Ser-tRNA-synth_IIa"/>
    <property type="match status" value="1"/>
</dbReference>
<dbReference type="SUPFAM" id="SSF55681">
    <property type="entry name" value="Class II aaRS and biotin synthetases"/>
    <property type="match status" value="1"/>
</dbReference>
<dbReference type="EC" id="6.1.1.11" evidence="1"/>
<evidence type="ECO:0000313" key="13">
    <source>
        <dbReference type="Proteomes" id="UP001385951"/>
    </source>
</evidence>
<dbReference type="GO" id="GO:0004828">
    <property type="term" value="F:serine-tRNA ligase activity"/>
    <property type="evidence" value="ECO:0007669"/>
    <property type="project" value="UniProtKB-EC"/>
</dbReference>
<protein>
    <recommendedName>
        <fullName evidence="1">serine--tRNA ligase</fullName>
        <ecNumber evidence="1">6.1.1.11</ecNumber>
    </recommendedName>
    <alternativeName>
        <fullName evidence="6">Seryl-tRNA synthetase</fullName>
    </alternativeName>
    <alternativeName>
        <fullName evidence="7">Seryl-tRNA(Ser) synthetase</fullName>
    </alternativeName>
</protein>
<proteinExistence type="predicted"/>
<keyword evidence="2" id="KW-0436">Ligase</keyword>
<dbReference type="Pfam" id="PF00587">
    <property type="entry name" value="tRNA-synt_2b"/>
    <property type="match status" value="1"/>
</dbReference>
<evidence type="ECO:0000256" key="2">
    <source>
        <dbReference type="ARBA" id="ARBA00022598"/>
    </source>
</evidence>
<keyword evidence="4 9" id="KW-0067">ATP-binding</keyword>
<dbReference type="InterPro" id="IPR015866">
    <property type="entry name" value="Ser-tRNA-synth_1_N"/>
</dbReference>
<dbReference type="Gene3D" id="1.10.287.40">
    <property type="entry name" value="Serine-tRNA synthetase, tRNA binding domain"/>
    <property type="match status" value="1"/>
</dbReference>
<feature type="binding site" evidence="8">
    <location>
        <position position="286"/>
    </location>
    <ligand>
        <name>L-serine</name>
        <dbReference type="ChEBI" id="CHEBI:33384"/>
    </ligand>
</feature>
<feature type="binding site" evidence="9">
    <location>
        <begin position="315"/>
        <end position="317"/>
    </location>
    <ligand>
        <name>ATP</name>
        <dbReference type="ChEBI" id="CHEBI:30616"/>
    </ligand>
</feature>